<dbReference type="SUPFAM" id="SSF88659">
    <property type="entry name" value="Sigma3 and sigma4 domains of RNA polymerase sigma factors"/>
    <property type="match status" value="1"/>
</dbReference>
<name>A0A0S7Y0S5_UNCSA</name>
<dbReference type="AlphaFoldDB" id="A0A0S7Y0S5"/>
<dbReference type="Proteomes" id="UP000051861">
    <property type="component" value="Unassembled WGS sequence"/>
</dbReference>
<dbReference type="PANTHER" id="PTHR37478:SF2">
    <property type="entry name" value="UPF0251 PROTEIN TK0562"/>
    <property type="match status" value="1"/>
</dbReference>
<sequence length="119" mass="13992">MTPRMRKWRFCYPFTGDTFYKPQAVPLSALEVLKLGQDEIEAMRLCDHEELSQEEAAKRMNISRGTVQRLLYSGRKKAIEAITQSKALQIEGGEHIVSPERFMRGMQRRLRRGFRYGRR</sequence>
<dbReference type="InterPro" id="IPR013324">
    <property type="entry name" value="RNA_pol_sigma_r3/r4-like"/>
</dbReference>
<reference evidence="3 4" key="1">
    <citation type="journal article" date="2015" name="Microbiome">
        <title>Genomic resolution of linkages in carbon, nitrogen, and sulfur cycling among widespread estuary sediment bacteria.</title>
        <authorList>
            <person name="Baker B.J."/>
            <person name="Lazar C.S."/>
            <person name="Teske A.P."/>
            <person name="Dick G.J."/>
        </authorList>
    </citation>
    <scope>NUCLEOTIDE SEQUENCE [LARGE SCALE GENOMIC DNA]</scope>
    <source>
        <strain evidence="3">DG_54_3</strain>
    </source>
</reference>
<evidence type="ECO:0000313" key="4">
    <source>
        <dbReference type="Proteomes" id="UP000051861"/>
    </source>
</evidence>
<dbReference type="InterPro" id="IPR036388">
    <property type="entry name" value="WH-like_DNA-bd_sf"/>
</dbReference>
<gene>
    <name evidence="3" type="ORF">AMJ44_06715</name>
</gene>
<dbReference type="Gene3D" id="1.10.10.10">
    <property type="entry name" value="Winged helix-like DNA-binding domain superfamily/Winged helix DNA-binding domain"/>
    <property type="match status" value="1"/>
</dbReference>
<dbReference type="InterPro" id="IPR002852">
    <property type="entry name" value="UPF0251"/>
</dbReference>
<accession>A0A0S7Y0S5</accession>
<evidence type="ECO:0000313" key="3">
    <source>
        <dbReference type="EMBL" id="KPJ68338.1"/>
    </source>
</evidence>
<protein>
    <recommendedName>
        <fullName evidence="2">UPF0251 protein AMJ44_06715</fullName>
    </recommendedName>
</protein>
<dbReference type="HAMAP" id="MF_00674">
    <property type="entry name" value="UPF0251"/>
    <property type="match status" value="1"/>
</dbReference>
<evidence type="ECO:0000256" key="1">
    <source>
        <dbReference type="ARBA" id="ARBA00009350"/>
    </source>
</evidence>
<dbReference type="EMBL" id="LIZX01000055">
    <property type="protein sequence ID" value="KPJ68338.1"/>
    <property type="molecule type" value="Genomic_DNA"/>
</dbReference>
<proteinExistence type="inferred from homology"/>
<comment type="similarity">
    <text evidence="1 2">Belongs to the UPF0251 family.</text>
</comment>
<dbReference type="Pfam" id="PF02001">
    <property type="entry name" value="DUF134"/>
    <property type="match status" value="1"/>
</dbReference>
<comment type="caution">
    <text evidence="3">The sequence shown here is derived from an EMBL/GenBank/DDBJ whole genome shotgun (WGS) entry which is preliminary data.</text>
</comment>
<dbReference type="PANTHER" id="PTHR37478">
    <property type="match status" value="1"/>
</dbReference>
<organism evidence="3 4">
    <name type="scientific">candidate division WOR-1 bacterium DG_54_3</name>
    <dbReference type="NCBI Taxonomy" id="1703775"/>
    <lineage>
        <taxon>Bacteria</taxon>
        <taxon>Bacillati</taxon>
        <taxon>Saganbacteria</taxon>
    </lineage>
</organism>
<evidence type="ECO:0000256" key="2">
    <source>
        <dbReference type="HAMAP-Rule" id="MF_00674"/>
    </source>
</evidence>